<sequence length="99" mass="11498">MKPDQKDIYYIASDSVTSAKNTPFLERLAEKDLEVLFLVDPIDEVAVQNLKSYKEKNFVDISKEDLEIGLFLPDCPFFMLLSDYLFWIMLLLTNAHLGY</sequence>
<keyword evidence="2" id="KW-0143">Chaperone</keyword>
<keyword evidence="5" id="KW-1185">Reference proteome</keyword>
<feature type="transmembrane region" description="Helical" evidence="3">
    <location>
        <begin position="77"/>
        <end position="97"/>
    </location>
</feature>
<evidence type="ECO:0000256" key="3">
    <source>
        <dbReference type="SAM" id="Phobius"/>
    </source>
</evidence>
<comment type="caution">
    <text evidence="4">The sequence shown here is derived from an EMBL/GenBank/DDBJ whole genome shotgun (WGS) entry which is preliminary data.</text>
</comment>
<dbReference type="SUPFAM" id="SSF54211">
    <property type="entry name" value="Ribosomal protein S5 domain 2-like"/>
    <property type="match status" value="1"/>
</dbReference>
<dbReference type="GO" id="GO:0016887">
    <property type="term" value="F:ATP hydrolysis activity"/>
    <property type="evidence" value="ECO:0007669"/>
    <property type="project" value="InterPro"/>
</dbReference>
<keyword evidence="3" id="KW-0812">Transmembrane</keyword>
<gene>
    <name evidence="4" type="ORF">Lalb_Chr04g0247461</name>
</gene>
<organism evidence="4 5">
    <name type="scientific">Lupinus albus</name>
    <name type="common">White lupine</name>
    <name type="synonym">Lupinus termis</name>
    <dbReference type="NCBI Taxonomy" id="3870"/>
    <lineage>
        <taxon>Eukaryota</taxon>
        <taxon>Viridiplantae</taxon>
        <taxon>Streptophyta</taxon>
        <taxon>Embryophyta</taxon>
        <taxon>Tracheophyta</taxon>
        <taxon>Spermatophyta</taxon>
        <taxon>Magnoliopsida</taxon>
        <taxon>eudicotyledons</taxon>
        <taxon>Gunneridae</taxon>
        <taxon>Pentapetalae</taxon>
        <taxon>rosids</taxon>
        <taxon>fabids</taxon>
        <taxon>Fabales</taxon>
        <taxon>Fabaceae</taxon>
        <taxon>Papilionoideae</taxon>
        <taxon>50 kb inversion clade</taxon>
        <taxon>genistoids sensu lato</taxon>
        <taxon>core genistoids</taxon>
        <taxon>Genisteae</taxon>
        <taxon>Lupinus</taxon>
    </lineage>
</organism>
<evidence type="ECO:0000256" key="2">
    <source>
        <dbReference type="ARBA" id="ARBA00023186"/>
    </source>
</evidence>
<name>A0A6A4QML4_LUPAL</name>
<evidence type="ECO:0000313" key="4">
    <source>
        <dbReference type="EMBL" id="KAE9614697.1"/>
    </source>
</evidence>
<comment type="similarity">
    <text evidence="1">Belongs to the heat shock protein 90 family.</text>
</comment>
<keyword evidence="4" id="KW-0346">Stress response</keyword>
<dbReference type="GO" id="GO:0005524">
    <property type="term" value="F:ATP binding"/>
    <property type="evidence" value="ECO:0007669"/>
    <property type="project" value="InterPro"/>
</dbReference>
<dbReference type="OrthoDB" id="1658154at2759"/>
<protein>
    <submittedName>
        <fullName evidence="4">Putative Heat shock protein Hsp90 family</fullName>
    </submittedName>
</protein>
<dbReference type="GO" id="GO:0140662">
    <property type="term" value="F:ATP-dependent protein folding chaperone"/>
    <property type="evidence" value="ECO:0007669"/>
    <property type="project" value="InterPro"/>
</dbReference>
<dbReference type="Proteomes" id="UP000447434">
    <property type="component" value="Chromosome 4"/>
</dbReference>
<dbReference type="EMBL" id="WOCE01000004">
    <property type="protein sequence ID" value="KAE9614697.1"/>
    <property type="molecule type" value="Genomic_DNA"/>
</dbReference>
<dbReference type="Gene3D" id="3.40.50.11260">
    <property type="match status" value="1"/>
</dbReference>
<keyword evidence="3" id="KW-0472">Membrane</keyword>
<dbReference type="Pfam" id="PF00183">
    <property type="entry name" value="HSP90"/>
    <property type="match status" value="1"/>
</dbReference>
<accession>A0A6A4QML4</accession>
<evidence type="ECO:0000313" key="5">
    <source>
        <dbReference type="Proteomes" id="UP000447434"/>
    </source>
</evidence>
<dbReference type="PANTHER" id="PTHR11528">
    <property type="entry name" value="HEAT SHOCK PROTEIN 90 FAMILY MEMBER"/>
    <property type="match status" value="1"/>
</dbReference>
<reference evidence="5" key="1">
    <citation type="journal article" date="2020" name="Nat. Commun.">
        <title>Genome sequence of the cluster root forming white lupin.</title>
        <authorList>
            <person name="Hufnagel B."/>
            <person name="Marques A."/>
            <person name="Soriano A."/>
            <person name="Marques L."/>
            <person name="Divol F."/>
            <person name="Doumas P."/>
            <person name="Sallet E."/>
            <person name="Mancinotti D."/>
            <person name="Carrere S."/>
            <person name="Marande W."/>
            <person name="Arribat S."/>
            <person name="Keller J."/>
            <person name="Huneau C."/>
            <person name="Blein T."/>
            <person name="Aime D."/>
            <person name="Laguerre M."/>
            <person name="Taylor J."/>
            <person name="Schubert V."/>
            <person name="Nelson M."/>
            <person name="Geu-Flores F."/>
            <person name="Crespi M."/>
            <person name="Gallardo-Guerrero K."/>
            <person name="Delaux P.-M."/>
            <person name="Salse J."/>
            <person name="Berges H."/>
            <person name="Guyot R."/>
            <person name="Gouzy J."/>
            <person name="Peret B."/>
        </authorList>
    </citation>
    <scope>NUCLEOTIDE SEQUENCE [LARGE SCALE GENOMIC DNA]</scope>
    <source>
        <strain evidence="5">cv. Amiga</strain>
    </source>
</reference>
<dbReference type="InterPro" id="IPR001404">
    <property type="entry name" value="Hsp90_fam"/>
</dbReference>
<evidence type="ECO:0000256" key="1">
    <source>
        <dbReference type="ARBA" id="ARBA00008239"/>
    </source>
</evidence>
<proteinExistence type="inferred from homology"/>
<dbReference type="GO" id="GO:0051082">
    <property type="term" value="F:unfolded protein binding"/>
    <property type="evidence" value="ECO:0007669"/>
    <property type="project" value="InterPro"/>
</dbReference>
<dbReference type="AlphaFoldDB" id="A0A6A4QML4"/>
<dbReference type="InterPro" id="IPR020568">
    <property type="entry name" value="Ribosomal_Su5_D2-typ_SF"/>
</dbReference>
<keyword evidence="3" id="KW-1133">Transmembrane helix</keyword>